<name>A0A3Q9RAS5_9CAUD</name>
<proteinExistence type="predicted"/>
<accession>A0A3Q9RAS5</accession>
<dbReference type="KEGG" id="vg:55010188"/>
<dbReference type="Proteomes" id="UP000287712">
    <property type="component" value="Segment"/>
</dbReference>
<dbReference type="GeneID" id="55010188"/>
<gene>
    <name evidence="1" type="primary">9</name>
    <name evidence="1" type="ORF">SEA_SCHUBERT_9</name>
</gene>
<sequence length="146" mass="15641">MAAIDELTDLLAGLPNAASVTQAMKQRALDGARIPDSFGIWPGQEGYENTYDIYFAAFSLIGFLKAQPVVTATSSEGTSVTVQAPDWGALVAYYRSMSPIMQATQQDVLREVPIPGGPHVRPTNMHSTDASGRTVPYYGDVDTDLG</sequence>
<organism evidence="1 2">
    <name type="scientific">Microbacterium phage Schubert</name>
    <dbReference type="NCBI Taxonomy" id="2500787"/>
    <lineage>
        <taxon>Viruses</taxon>
        <taxon>Duplodnaviria</taxon>
        <taxon>Heunggongvirae</taxon>
        <taxon>Uroviricota</taxon>
        <taxon>Caudoviricetes</taxon>
        <taxon>Schubertvirus</taxon>
        <taxon>Schubertvirus schubert</taxon>
    </lineage>
</organism>
<evidence type="ECO:0000313" key="2">
    <source>
        <dbReference type="Proteomes" id="UP000287712"/>
    </source>
</evidence>
<evidence type="ECO:0000313" key="1">
    <source>
        <dbReference type="EMBL" id="AZV01716.1"/>
    </source>
</evidence>
<dbReference type="EMBL" id="MK308637">
    <property type="protein sequence ID" value="AZV01716.1"/>
    <property type="molecule type" value="Genomic_DNA"/>
</dbReference>
<keyword evidence="2" id="KW-1185">Reference proteome</keyword>
<reference evidence="1 2" key="1">
    <citation type="submission" date="2018-12" db="EMBL/GenBank/DDBJ databases">
        <authorList>
            <person name="Lauer M.J."/>
            <person name="Adewumi O.M."/>
            <person name="Alachi P."/>
            <person name="Anderson S.J."/>
            <person name="Bakarey A.S."/>
            <person name="Beyer A.R."/>
            <person name="Biederman W.H."/>
            <person name="Bollivar D.W."/>
            <person name="Butela K.A."/>
            <person name="Byrum C.A."/>
            <person name="Caughron J.E."/>
            <person name="Coleman S.T."/>
            <person name="Collins D.P."/>
            <person name="Cresawn S.G."/>
            <person name="Dougan K.E."/>
            <person name="Duffy I."/>
            <person name="Eivazova E.R."/>
            <person name="Engstrom E.M."/>
            <person name="Fallest-Strobl P.C."/>
            <person name="Godde J.S."/>
            <person name="Gogarten J.P."/>
            <person name="Hammer B.W."/>
            <person name="Heller D.M."/>
            <person name="Lee J.S."/>
            <person name="Leonard J.E."/>
            <person name="Long J.A."/>
            <person name="Mastrapaolo M.D."/>
            <person name="Mathur V."/>
            <person name="Mesich B.L."/>
            <person name="Mitchell J.C."/>
            <person name="Moore R."/>
            <person name="Pandey S."/>
            <person name="Pollack M.J."/>
            <person name="Popolizio T.R."/>
            <person name="Porter M.L."/>
            <person name="Reid N.M."/>
            <person name="Salvitti L.R."/>
            <person name="Sayre B.L."/>
            <person name="Schrock T.A."/>
            <person name="Sconiers W.B."/>
            <person name="Sheehy R."/>
            <person name="Shows K.H."/>
            <person name="Sprangers S.A."/>
            <person name="Sprenkle A.B."/>
            <person name="Swerdlow S.J."/>
            <person name="Theoret J.R."/>
            <person name="Thompson K.M."/>
            <person name="Tibbetts T.J."/>
            <person name="Tigges M."/>
            <person name="Van A.R."/>
            <person name="Washington J.M."/>
            <person name="Windsor E.J."/>
            <person name="Wingfield D.L."/>
            <person name="Yoon E.J."/>
            <person name="Garlena R.A."/>
            <person name="Russell D.A."/>
            <person name="Pope W.H."/>
            <person name="Jacobs-Sera D."/>
            <person name="Hatfull G.F."/>
        </authorList>
    </citation>
    <scope>NUCLEOTIDE SEQUENCE [LARGE SCALE GENOMIC DNA]</scope>
</reference>
<dbReference type="RefSeq" id="YP_009818841.1">
    <property type="nucleotide sequence ID" value="NC_048144.1"/>
</dbReference>
<protein>
    <submittedName>
        <fullName evidence="1">Uncharacterized protein</fullName>
    </submittedName>
</protein>